<dbReference type="RefSeq" id="XP_037891373.1">
    <property type="nucleotide sequence ID" value="XM_038035445.1"/>
</dbReference>
<dbReference type="AlphaFoldDB" id="A0A9C5Z1I7"/>
<accession>A0A9C5Z1I7</accession>
<evidence type="ECO:0000313" key="2">
    <source>
        <dbReference type="RefSeq" id="XP_037891373.1"/>
    </source>
</evidence>
<sequence length="131" mass="14750">MKKSDFRRSGLETDFTHAKKELVKLQMIFELIQGLIKTLIHRLCRRVIIYADDNEVGDNRQGNLFMLASAIENIDSRNTEERIIMTRAGKACGLLNSLALPQNEVSAFPENSKGKANELLQPKATFASITK</sequence>
<organism evidence="1 2">
    <name type="scientific">Glossina fuscipes</name>
    <dbReference type="NCBI Taxonomy" id="7396"/>
    <lineage>
        <taxon>Eukaryota</taxon>
        <taxon>Metazoa</taxon>
        <taxon>Ecdysozoa</taxon>
        <taxon>Arthropoda</taxon>
        <taxon>Hexapoda</taxon>
        <taxon>Insecta</taxon>
        <taxon>Pterygota</taxon>
        <taxon>Neoptera</taxon>
        <taxon>Endopterygota</taxon>
        <taxon>Diptera</taxon>
        <taxon>Brachycera</taxon>
        <taxon>Muscomorpha</taxon>
        <taxon>Hippoboscoidea</taxon>
        <taxon>Glossinidae</taxon>
        <taxon>Glossina</taxon>
    </lineage>
</organism>
<proteinExistence type="predicted"/>
<dbReference type="GeneID" id="119638574"/>
<dbReference type="Proteomes" id="UP000092443">
    <property type="component" value="Unplaced"/>
</dbReference>
<name>A0A9C5Z1I7_9MUSC</name>
<protein>
    <submittedName>
        <fullName evidence="2">Uncharacterized protein LOC119638574</fullName>
    </submittedName>
</protein>
<dbReference type="KEGG" id="gfs:119638574"/>
<evidence type="ECO:0000313" key="1">
    <source>
        <dbReference type="Proteomes" id="UP000092443"/>
    </source>
</evidence>
<gene>
    <name evidence="2" type="primary">LOC119638574</name>
</gene>
<keyword evidence="1" id="KW-1185">Reference proteome</keyword>
<reference evidence="2" key="1">
    <citation type="submission" date="2025-08" db="UniProtKB">
        <authorList>
            <consortium name="RefSeq"/>
        </authorList>
    </citation>
    <scope>IDENTIFICATION</scope>
    <source>
        <tissue evidence="2">Whole body pupa</tissue>
    </source>
</reference>